<organism evidence="1 2">
    <name type="scientific">Streptococcus caprae</name>
    <dbReference type="NCBI Taxonomy" id="1640501"/>
    <lineage>
        <taxon>Bacteria</taxon>
        <taxon>Bacillati</taxon>
        <taxon>Bacillota</taxon>
        <taxon>Bacilli</taxon>
        <taxon>Lactobacillales</taxon>
        <taxon>Streptococcaceae</taxon>
        <taxon>Streptococcus</taxon>
    </lineage>
</organism>
<dbReference type="CDD" id="cd13784">
    <property type="entry name" value="SP_1775_like"/>
    <property type="match status" value="1"/>
</dbReference>
<dbReference type="Proteomes" id="UP001595807">
    <property type="component" value="Unassembled WGS sequence"/>
</dbReference>
<reference evidence="2" key="1">
    <citation type="journal article" date="2019" name="Int. J. Syst. Evol. Microbiol.">
        <title>The Global Catalogue of Microorganisms (GCM) 10K type strain sequencing project: providing services to taxonomists for standard genome sequencing and annotation.</title>
        <authorList>
            <consortium name="The Broad Institute Genomics Platform"/>
            <consortium name="The Broad Institute Genome Sequencing Center for Infectious Disease"/>
            <person name="Wu L."/>
            <person name="Ma J."/>
        </authorList>
    </citation>
    <scope>NUCLEOTIDE SEQUENCE [LARGE SCALE GENOMIC DNA]</scope>
    <source>
        <strain evidence="2">CCUG 67170</strain>
    </source>
</reference>
<dbReference type="Pfam" id="PF15507">
    <property type="entry name" value="DUF4649"/>
    <property type="match status" value="1"/>
</dbReference>
<keyword evidence="2" id="KW-1185">Reference proteome</keyword>
<dbReference type="RefSeq" id="WP_380427300.1">
    <property type="nucleotide sequence ID" value="NZ_JBHRZV010000050.1"/>
</dbReference>
<name>A0ABV8CX63_9STRE</name>
<protein>
    <submittedName>
        <fullName evidence="1">DUF4649 family protein</fullName>
    </submittedName>
</protein>
<comment type="caution">
    <text evidence="1">The sequence shown here is derived from an EMBL/GenBank/DDBJ whole genome shotgun (WGS) entry which is preliminary data.</text>
</comment>
<evidence type="ECO:0000313" key="2">
    <source>
        <dbReference type="Proteomes" id="UP001595807"/>
    </source>
</evidence>
<dbReference type="EMBL" id="JBHRZV010000050">
    <property type="protein sequence ID" value="MFC3928597.1"/>
    <property type="molecule type" value="Genomic_DNA"/>
</dbReference>
<accession>A0ABV8CX63</accession>
<sequence>MLDITILNAANQEQVVHFDSLADYERSQQACMIGVADHYKVVKVVYKDHQLDYTGNYGDLFFYFLKQDLSQYD</sequence>
<proteinExistence type="predicted"/>
<dbReference type="InterPro" id="IPR027879">
    <property type="entry name" value="DUF4649"/>
</dbReference>
<dbReference type="Gene3D" id="3.30.1490.390">
    <property type="match status" value="1"/>
</dbReference>
<gene>
    <name evidence="1" type="ORF">ACFORF_08490</name>
</gene>
<evidence type="ECO:0000313" key="1">
    <source>
        <dbReference type="EMBL" id="MFC3928597.1"/>
    </source>
</evidence>